<protein>
    <submittedName>
        <fullName evidence="3">CPBP family intramembrane metalloprotease</fullName>
    </submittedName>
</protein>
<evidence type="ECO:0000313" key="3">
    <source>
        <dbReference type="EMBL" id="RKI89461.1"/>
    </source>
</evidence>
<evidence type="ECO:0000259" key="2">
    <source>
        <dbReference type="Pfam" id="PF02517"/>
    </source>
</evidence>
<keyword evidence="3" id="KW-0378">Hydrolase</keyword>
<keyword evidence="3" id="KW-0482">Metalloprotease</keyword>
<dbReference type="Pfam" id="PF02517">
    <property type="entry name" value="Rce1-like"/>
    <property type="match status" value="1"/>
</dbReference>
<dbReference type="GO" id="GO:0080120">
    <property type="term" value="P:CAAX-box protein maturation"/>
    <property type="evidence" value="ECO:0007669"/>
    <property type="project" value="UniProtKB-ARBA"/>
</dbReference>
<comment type="caution">
    <text evidence="3">The sequence shown here is derived from an EMBL/GenBank/DDBJ whole genome shotgun (WGS) entry which is preliminary data.</text>
</comment>
<keyword evidence="4" id="KW-1185">Reference proteome</keyword>
<feature type="transmembrane region" description="Helical" evidence="1">
    <location>
        <begin position="135"/>
        <end position="155"/>
    </location>
</feature>
<feature type="transmembrane region" description="Helical" evidence="1">
    <location>
        <begin position="162"/>
        <end position="182"/>
    </location>
</feature>
<feature type="transmembrane region" description="Helical" evidence="1">
    <location>
        <begin position="93"/>
        <end position="115"/>
    </location>
</feature>
<dbReference type="PANTHER" id="PTHR36435:SF1">
    <property type="entry name" value="CAAX AMINO TERMINAL PROTEASE FAMILY PROTEIN"/>
    <property type="match status" value="1"/>
</dbReference>
<feature type="domain" description="CAAX prenyl protease 2/Lysostaphin resistance protein A-like" evidence="2">
    <location>
        <begin position="136"/>
        <end position="223"/>
    </location>
</feature>
<dbReference type="Proteomes" id="UP000280696">
    <property type="component" value="Unassembled WGS sequence"/>
</dbReference>
<feature type="transmembrane region" description="Helical" evidence="1">
    <location>
        <begin position="188"/>
        <end position="205"/>
    </location>
</feature>
<dbReference type="PANTHER" id="PTHR36435">
    <property type="entry name" value="SLR1288 PROTEIN"/>
    <property type="match status" value="1"/>
</dbReference>
<dbReference type="GO" id="GO:0004175">
    <property type="term" value="F:endopeptidase activity"/>
    <property type="evidence" value="ECO:0007669"/>
    <property type="project" value="UniProtKB-ARBA"/>
</dbReference>
<dbReference type="InterPro" id="IPR052710">
    <property type="entry name" value="CAAX_protease"/>
</dbReference>
<evidence type="ECO:0000256" key="1">
    <source>
        <dbReference type="SAM" id="Phobius"/>
    </source>
</evidence>
<feature type="transmembrane region" description="Helical" evidence="1">
    <location>
        <begin position="50"/>
        <end position="72"/>
    </location>
</feature>
<keyword evidence="1" id="KW-0812">Transmembrane</keyword>
<dbReference type="AlphaFoldDB" id="A0A3A9APJ6"/>
<feature type="transmembrane region" description="Helical" evidence="1">
    <location>
        <begin position="5"/>
        <end position="24"/>
    </location>
</feature>
<keyword evidence="1" id="KW-1133">Transmembrane helix</keyword>
<keyword evidence="3" id="KW-0645">Protease</keyword>
<keyword evidence="1" id="KW-0472">Membrane</keyword>
<dbReference type="InterPro" id="IPR003675">
    <property type="entry name" value="Rce1/LyrA-like_dom"/>
</dbReference>
<feature type="transmembrane region" description="Helical" evidence="1">
    <location>
        <begin position="212"/>
        <end position="234"/>
    </location>
</feature>
<gene>
    <name evidence="3" type="ORF">D7V94_17745</name>
</gene>
<accession>A0A3A9APJ6</accession>
<proteinExistence type="predicted"/>
<name>A0A3A9APJ6_9FIRM</name>
<dbReference type="EMBL" id="RAYQ01000022">
    <property type="protein sequence ID" value="RKI89461.1"/>
    <property type="molecule type" value="Genomic_DNA"/>
</dbReference>
<sequence length="264" mass="29553">MLPVALAFLLNFVSVFIPVFIFIIREMLVKGGAGSFQDILNAALIWCYDNLLLCTAIYHIIEIVVFGIWYYLAYGRKKREAYFERPGISQVGFIVLLGAALQVLTASGLNFVYYVCPGLLQGYEELMETSGLSEFTLLSFAVTVILAPLGEEFLFRGIVFRLAGKVSGCFFVANLIQAFAFGVFHANVVQGIYAFGMGLALGYIYGKYHNIWICVLLHSVINSSSFLVKCYFAVFPETFCKGLFNQVHRKFTFQGKKIRPGTCF</sequence>
<reference evidence="3 4" key="1">
    <citation type="submission" date="2018-09" db="EMBL/GenBank/DDBJ databases">
        <title>Murine metabolic-syndrome-specific gut microbial biobank.</title>
        <authorList>
            <person name="Liu C."/>
        </authorList>
    </citation>
    <scope>NUCLEOTIDE SEQUENCE [LARGE SCALE GENOMIC DNA]</scope>
    <source>
        <strain evidence="3 4">0.1xD8-82</strain>
    </source>
</reference>
<organism evidence="3 4">
    <name type="scientific">Parablautia intestinalis</name>
    <dbReference type="NCBI Taxonomy" id="2320100"/>
    <lineage>
        <taxon>Bacteria</taxon>
        <taxon>Bacillati</taxon>
        <taxon>Bacillota</taxon>
        <taxon>Clostridia</taxon>
        <taxon>Lachnospirales</taxon>
        <taxon>Lachnospiraceae</taxon>
        <taxon>Parablautia</taxon>
    </lineage>
</organism>
<dbReference type="GO" id="GO:0008237">
    <property type="term" value="F:metallopeptidase activity"/>
    <property type="evidence" value="ECO:0007669"/>
    <property type="project" value="UniProtKB-KW"/>
</dbReference>
<dbReference type="OrthoDB" id="9782250at2"/>
<dbReference type="GO" id="GO:0006508">
    <property type="term" value="P:proteolysis"/>
    <property type="evidence" value="ECO:0007669"/>
    <property type="project" value="UniProtKB-KW"/>
</dbReference>
<evidence type="ECO:0000313" key="4">
    <source>
        <dbReference type="Proteomes" id="UP000280696"/>
    </source>
</evidence>